<keyword evidence="3" id="KW-0670">Pyruvate</keyword>
<dbReference type="HOGENOM" id="CLU_087284_2_0_4"/>
<dbReference type="EMBL" id="ATCF01000038">
    <property type="protein sequence ID" value="EPD97545.1"/>
    <property type="molecule type" value="Genomic_DNA"/>
</dbReference>
<comment type="caution">
    <text evidence="3">The sequence shown here is derived from an EMBL/GenBank/DDBJ whole genome shotgun (WGS) entry which is preliminary data.</text>
</comment>
<dbReference type="RefSeq" id="WP_005431535.1">
    <property type="nucleotide sequence ID" value="NZ_KE150482.1"/>
</dbReference>
<gene>
    <name evidence="3" type="ORF">HMPREF1476_02382</name>
</gene>
<keyword evidence="4" id="KW-1185">Reference proteome</keyword>
<dbReference type="Proteomes" id="UP000014400">
    <property type="component" value="Unassembled WGS sequence"/>
</dbReference>
<feature type="domain" description="Pyruvate/ketoisovalerate oxidoreductase catalytic" evidence="2">
    <location>
        <begin position="10"/>
        <end position="181"/>
    </location>
</feature>
<dbReference type="Gene3D" id="3.40.920.10">
    <property type="entry name" value="Pyruvate-ferredoxin oxidoreductase, PFOR, domain III"/>
    <property type="match status" value="1"/>
</dbReference>
<dbReference type="GO" id="GO:0016625">
    <property type="term" value="F:oxidoreductase activity, acting on the aldehyde or oxo group of donors, iron-sulfur protein as acceptor"/>
    <property type="evidence" value="ECO:0007669"/>
    <property type="project" value="InterPro"/>
</dbReference>
<dbReference type="InterPro" id="IPR011894">
    <property type="entry name" value="PorC_KorC"/>
</dbReference>
<dbReference type="NCBIfam" id="TIGR02175">
    <property type="entry name" value="PorC_KorC"/>
    <property type="match status" value="1"/>
</dbReference>
<dbReference type="GeneID" id="64062244"/>
<dbReference type="InterPro" id="IPR019752">
    <property type="entry name" value="Pyrv/ketoisovalerate_OxRed_cat"/>
</dbReference>
<evidence type="ECO:0000259" key="2">
    <source>
        <dbReference type="Pfam" id="PF01558"/>
    </source>
</evidence>
<keyword evidence="1" id="KW-0560">Oxidoreductase</keyword>
<dbReference type="STRING" id="1203554.HMPREF1476_02382"/>
<evidence type="ECO:0000313" key="4">
    <source>
        <dbReference type="Proteomes" id="UP000014400"/>
    </source>
</evidence>
<dbReference type="eggNOG" id="COG1014">
    <property type="taxonomic scope" value="Bacteria"/>
</dbReference>
<sequence>MFQIRLHGRGGQGVVTAAEMLALAGFMEGHKAQAFPSFGSERTGAPVVAFARLSSVEIRLREPIQEPDVVLIQDRTLLESVPVFSGLQPEGYVLINSSRSPEELGLEDLIKQLPKGHVMSVPATNYALESLGRPLPGAGMLAGFAAITGSMKLESVQKAYAVKFAGRIAEANAEIARLAYEAVLSQKEKIHA</sequence>
<dbReference type="InterPro" id="IPR051626">
    <property type="entry name" value="Oxidoreductase_gamma_subunit"/>
</dbReference>
<accession>S3BDZ9</accession>
<dbReference type="SUPFAM" id="SSF53323">
    <property type="entry name" value="Pyruvate-ferredoxin oxidoreductase, PFOR, domain III"/>
    <property type="match status" value="1"/>
</dbReference>
<dbReference type="InterPro" id="IPR002869">
    <property type="entry name" value="Pyrv_flavodox_OxRed_cen"/>
</dbReference>
<organism evidence="3 4">
    <name type="scientific">Sutterella wadsworthensis HGA0223</name>
    <dbReference type="NCBI Taxonomy" id="1203554"/>
    <lineage>
        <taxon>Bacteria</taxon>
        <taxon>Pseudomonadati</taxon>
        <taxon>Pseudomonadota</taxon>
        <taxon>Betaproteobacteria</taxon>
        <taxon>Burkholderiales</taxon>
        <taxon>Sutterellaceae</taxon>
        <taxon>Sutterella</taxon>
    </lineage>
</organism>
<reference evidence="3 4" key="1">
    <citation type="submission" date="2013-04" db="EMBL/GenBank/DDBJ databases">
        <title>The Genome Sequence of Sutterella wadsworthensis HGA0223.</title>
        <authorList>
            <consortium name="The Broad Institute Genomics Platform"/>
            <person name="Earl A."/>
            <person name="Ward D."/>
            <person name="Feldgarden M."/>
            <person name="Gevers D."/>
            <person name="Schmidt T.M."/>
            <person name="Dover J."/>
            <person name="Dai D."/>
            <person name="Walker B."/>
            <person name="Young S."/>
            <person name="Zeng Q."/>
            <person name="Gargeya S."/>
            <person name="Fitzgerald M."/>
            <person name="Haas B."/>
            <person name="Abouelleil A."/>
            <person name="Allen A.W."/>
            <person name="Alvarado L."/>
            <person name="Arachchi H.M."/>
            <person name="Berlin A.M."/>
            <person name="Chapman S.B."/>
            <person name="Gainer-Dewar J."/>
            <person name="Goldberg J."/>
            <person name="Griggs A."/>
            <person name="Gujja S."/>
            <person name="Hansen M."/>
            <person name="Howarth C."/>
            <person name="Imamovic A."/>
            <person name="Ireland A."/>
            <person name="Larimer J."/>
            <person name="McCowan C."/>
            <person name="Murphy C."/>
            <person name="Pearson M."/>
            <person name="Poon T.W."/>
            <person name="Priest M."/>
            <person name="Roberts A."/>
            <person name="Saif S."/>
            <person name="Shea T."/>
            <person name="Sisk P."/>
            <person name="Sykes S."/>
            <person name="Wortman J."/>
            <person name="Nusbaum C."/>
            <person name="Birren B."/>
        </authorList>
    </citation>
    <scope>NUCLEOTIDE SEQUENCE [LARGE SCALE GENOMIC DNA]</scope>
    <source>
        <strain evidence="3 4">HGA0223</strain>
    </source>
</reference>
<evidence type="ECO:0000256" key="1">
    <source>
        <dbReference type="ARBA" id="ARBA00023002"/>
    </source>
</evidence>
<protein>
    <submittedName>
        <fullName evidence="3">Pyruvate/2-ketoisovalerate family 2-oxoacid:acceptor oxidoreductase, gamma subunit</fullName>
    </submittedName>
</protein>
<dbReference type="PANTHER" id="PTHR43366">
    <property type="entry name" value="PYRUVATE SYNTHASE SUBUNIT PORC"/>
    <property type="match status" value="1"/>
</dbReference>
<dbReference type="PANTHER" id="PTHR43366:SF1">
    <property type="entry name" value="PYRUVATE SYNTHASE SUBUNIT PORC"/>
    <property type="match status" value="1"/>
</dbReference>
<evidence type="ECO:0000313" key="3">
    <source>
        <dbReference type="EMBL" id="EPD97545.1"/>
    </source>
</evidence>
<proteinExistence type="predicted"/>
<name>S3BDZ9_9BURK</name>
<dbReference type="PATRIC" id="fig|1203554.3.peg.2462"/>
<dbReference type="Pfam" id="PF01558">
    <property type="entry name" value="POR"/>
    <property type="match status" value="1"/>
</dbReference>
<dbReference type="AlphaFoldDB" id="S3BDZ9"/>